<name>A0ABU9AR60_9BACT</name>
<feature type="transmembrane region" description="Helical" evidence="1">
    <location>
        <begin position="527"/>
        <end position="545"/>
    </location>
</feature>
<keyword evidence="3" id="KW-1185">Reference proteome</keyword>
<keyword evidence="1" id="KW-0472">Membrane</keyword>
<feature type="transmembrane region" description="Helical" evidence="1">
    <location>
        <begin position="469"/>
        <end position="490"/>
    </location>
</feature>
<dbReference type="EMBL" id="JBBUKT010000002">
    <property type="protein sequence ID" value="MEK7950151.1"/>
    <property type="molecule type" value="Genomic_DNA"/>
</dbReference>
<gene>
    <name evidence="2" type="ORF">WKV53_06580</name>
</gene>
<feature type="transmembrane region" description="Helical" evidence="1">
    <location>
        <begin position="443"/>
        <end position="462"/>
    </location>
</feature>
<feature type="transmembrane region" description="Helical" evidence="1">
    <location>
        <begin position="173"/>
        <end position="194"/>
    </location>
</feature>
<keyword evidence="1" id="KW-0812">Transmembrane</keyword>
<feature type="transmembrane region" description="Helical" evidence="1">
    <location>
        <begin position="496"/>
        <end position="515"/>
    </location>
</feature>
<keyword evidence="1" id="KW-1133">Transmembrane helix</keyword>
<feature type="transmembrane region" description="Helical" evidence="1">
    <location>
        <begin position="81"/>
        <end position="100"/>
    </location>
</feature>
<feature type="transmembrane region" description="Helical" evidence="1">
    <location>
        <begin position="357"/>
        <end position="379"/>
    </location>
</feature>
<feature type="transmembrane region" description="Helical" evidence="1">
    <location>
        <begin position="303"/>
        <end position="323"/>
    </location>
</feature>
<evidence type="ECO:0008006" key="4">
    <source>
        <dbReference type="Google" id="ProtNLM"/>
    </source>
</evidence>
<evidence type="ECO:0000313" key="2">
    <source>
        <dbReference type="EMBL" id="MEK7950151.1"/>
    </source>
</evidence>
<evidence type="ECO:0000313" key="3">
    <source>
        <dbReference type="Proteomes" id="UP001371305"/>
    </source>
</evidence>
<protein>
    <recommendedName>
        <fullName evidence="4">ABC transporter permease</fullName>
    </recommendedName>
</protein>
<feature type="transmembrane region" description="Helical" evidence="1">
    <location>
        <begin position="28"/>
        <end position="54"/>
    </location>
</feature>
<feature type="transmembrane region" description="Helical" evidence="1">
    <location>
        <begin position="273"/>
        <end position="291"/>
    </location>
</feature>
<dbReference type="RefSeq" id="WP_341403565.1">
    <property type="nucleotide sequence ID" value="NZ_JBBUKT010000002.1"/>
</dbReference>
<accession>A0ABU9AR60</accession>
<dbReference type="Proteomes" id="UP001371305">
    <property type="component" value="Unassembled WGS sequence"/>
</dbReference>
<organism evidence="2 3">
    <name type="scientific">Luteolibacter soli</name>
    <dbReference type="NCBI Taxonomy" id="3135280"/>
    <lineage>
        <taxon>Bacteria</taxon>
        <taxon>Pseudomonadati</taxon>
        <taxon>Verrucomicrobiota</taxon>
        <taxon>Verrucomicrobiia</taxon>
        <taxon>Verrucomicrobiales</taxon>
        <taxon>Verrucomicrobiaceae</taxon>
        <taxon>Luteolibacter</taxon>
    </lineage>
</organism>
<feature type="transmembrane region" description="Helical" evidence="1">
    <location>
        <begin position="206"/>
        <end position="226"/>
    </location>
</feature>
<reference evidence="2 3" key="1">
    <citation type="submission" date="2024-04" db="EMBL/GenBank/DDBJ databases">
        <title>Luteolibacter sp. isolated from soil.</title>
        <authorList>
            <person name="An J."/>
        </authorList>
    </citation>
    <scope>NUCLEOTIDE SEQUENCE [LARGE SCALE GENOMIC DNA]</scope>
    <source>
        <strain evidence="2 3">Y139</strain>
    </source>
</reference>
<sequence>MNVPDFPSLWNLPANPVFRRHAVSRLRLWRVLVWLVITQVITGFAWGVTVLLYLHAQGNGRIEFNLASPAFQRLLEKHGTNAYLCGWLAVLIIQGLLVVLKGTFSVATGVARESNEGMIDSERLAPLSTGHKVVGQLLGLPLLENVLALLLIPWAAASAWLGGLSPVMMAKVYLIFATSALLHHSIGLVAGTLIRQKILAGTISQVLVILLHFVLPFSQSFGIGLISHLGMESAILHEIVSATPQMLVPKGFLPPDVLPPPVDFFRWEIAVSGYHWIITVTALAALLTMLVRRWNDQESQLLGKVGTALLAAWMLVLTCGELLPGFSHGRALSDLNVLSLELSLDPEWYSGPPMLGVLWIAGFALVLGLINLLFTAILVPSPEARARCRHLVRAPWWNDGRNAILWVVLLSLFSAGAWCRVVVTLLHETPAMQVVDLRASGMGWIAASLLAPALASHALVLWRGWKVALFAGFALWVVPLMVAVVGVLMSVEPDSWPMWIAGMSGFALPAYGSFAEVAGLPLINCRSVFHVSLALHAIATVVFLLKARRRMPVPPPLVAAVADPVS</sequence>
<feature type="transmembrane region" description="Helical" evidence="1">
    <location>
        <begin position="403"/>
        <end position="423"/>
    </location>
</feature>
<proteinExistence type="predicted"/>
<evidence type="ECO:0000256" key="1">
    <source>
        <dbReference type="SAM" id="Phobius"/>
    </source>
</evidence>
<feature type="transmembrane region" description="Helical" evidence="1">
    <location>
        <begin position="142"/>
        <end position="161"/>
    </location>
</feature>
<comment type="caution">
    <text evidence="2">The sequence shown here is derived from an EMBL/GenBank/DDBJ whole genome shotgun (WGS) entry which is preliminary data.</text>
</comment>